<feature type="transmembrane region" description="Helical" evidence="1">
    <location>
        <begin position="161"/>
        <end position="188"/>
    </location>
</feature>
<dbReference type="Pfam" id="PF11028">
    <property type="entry name" value="TMEM260-like"/>
    <property type="match status" value="1"/>
</dbReference>
<evidence type="ECO:0000313" key="2">
    <source>
        <dbReference type="EMBL" id="OGD97557.1"/>
    </source>
</evidence>
<dbReference type="InterPro" id="IPR011990">
    <property type="entry name" value="TPR-like_helical_dom_sf"/>
</dbReference>
<evidence type="ECO:0000256" key="1">
    <source>
        <dbReference type="SAM" id="Phobius"/>
    </source>
</evidence>
<dbReference type="STRING" id="1797725.A3A49_02900"/>
<feature type="transmembrane region" description="Helical" evidence="1">
    <location>
        <begin position="336"/>
        <end position="356"/>
    </location>
</feature>
<feature type="transmembrane region" description="Helical" evidence="1">
    <location>
        <begin position="301"/>
        <end position="324"/>
    </location>
</feature>
<dbReference type="SUPFAM" id="SSF48452">
    <property type="entry name" value="TPR-like"/>
    <property type="match status" value="1"/>
</dbReference>
<keyword evidence="1" id="KW-0472">Membrane</keyword>
<dbReference type="AlphaFoldDB" id="A0A1F5H0J8"/>
<feature type="transmembrane region" description="Helical" evidence="1">
    <location>
        <begin position="70"/>
        <end position="89"/>
    </location>
</feature>
<feature type="transmembrane region" description="Helical" evidence="1">
    <location>
        <begin position="241"/>
        <end position="262"/>
    </location>
</feature>
<keyword evidence="1" id="KW-1133">Transmembrane helix</keyword>
<dbReference type="InterPro" id="IPR021280">
    <property type="entry name" value="TMEM260-like"/>
</dbReference>
<feature type="transmembrane region" description="Helical" evidence="1">
    <location>
        <begin position="122"/>
        <end position="140"/>
    </location>
</feature>
<dbReference type="PANTHER" id="PTHR16214">
    <property type="entry name" value="TRANSMEMBRANE PROTEIN 260"/>
    <property type="match status" value="1"/>
</dbReference>
<dbReference type="Proteomes" id="UP000176740">
    <property type="component" value="Unassembled WGS sequence"/>
</dbReference>
<protein>
    <recommendedName>
        <fullName evidence="4">DUF2723 domain-containing protein</fullName>
    </recommendedName>
</protein>
<feature type="transmembrane region" description="Helical" evidence="1">
    <location>
        <begin position="96"/>
        <end position="116"/>
    </location>
</feature>
<organism evidence="2 3">
    <name type="scientific">Candidatus Curtissbacteria bacterium RIFCSPLOWO2_01_FULL_38_11b</name>
    <dbReference type="NCBI Taxonomy" id="1797725"/>
    <lineage>
        <taxon>Bacteria</taxon>
        <taxon>Candidatus Curtissiibacteriota</taxon>
    </lineage>
</organism>
<dbReference type="EMBL" id="MFBO01000029">
    <property type="protein sequence ID" value="OGD97557.1"/>
    <property type="molecule type" value="Genomic_DNA"/>
</dbReference>
<feature type="transmembrane region" description="Helical" evidence="1">
    <location>
        <begin position="268"/>
        <end position="289"/>
    </location>
</feature>
<reference evidence="2 3" key="1">
    <citation type="journal article" date="2016" name="Nat. Commun.">
        <title>Thousands of microbial genomes shed light on interconnected biogeochemical processes in an aquifer system.</title>
        <authorList>
            <person name="Anantharaman K."/>
            <person name="Brown C.T."/>
            <person name="Hug L.A."/>
            <person name="Sharon I."/>
            <person name="Castelle C.J."/>
            <person name="Probst A.J."/>
            <person name="Thomas B.C."/>
            <person name="Singh A."/>
            <person name="Wilkins M.J."/>
            <person name="Karaoz U."/>
            <person name="Brodie E.L."/>
            <person name="Williams K.H."/>
            <person name="Hubbard S.S."/>
            <person name="Banfield J.F."/>
        </authorList>
    </citation>
    <scope>NUCLEOTIDE SEQUENCE [LARGE SCALE GENOMIC DNA]</scope>
</reference>
<keyword evidence="1" id="KW-0812">Transmembrane</keyword>
<comment type="caution">
    <text evidence="2">The sequence shown here is derived from an EMBL/GenBank/DDBJ whole genome shotgun (WGS) entry which is preliminary data.</text>
</comment>
<feature type="transmembrane region" description="Helical" evidence="1">
    <location>
        <begin position="377"/>
        <end position="397"/>
    </location>
</feature>
<proteinExistence type="predicted"/>
<name>A0A1F5H0J8_9BACT</name>
<dbReference type="PANTHER" id="PTHR16214:SF3">
    <property type="entry name" value="TRANSMEMBRANE PROTEIN 260"/>
    <property type="match status" value="1"/>
</dbReference>
<evidence type="ECO:0000313" key="3">
    <source>
        <dbReference type="Proteomes" id="UP000176740"/>
    </source>
</evidence>
<dbReference type="InterPro" id="IPR052724">
    <property type="entry name" value="GT117_domain-containing"/>
</dbReference>
<evidence type="ECO:0008006" key="4">
    <source>
        <dbReference type="Google" id="ProtNLM"/>
    </source>
</evidence>
<accession>A0A1F5H0J8</accession>
<feature type="transmembrane region" description="Helical" evidence="1">
    <location>
        <begin position="200"/>
        <end position="221"/>
    </location>
</feature>
<sequence>MKLIALLFLLFLFALYSVGVSPSVYGGDSGDIILASWFGGVAHPPGYPLQTMIGWVFTHLPYQATVAYKANLLAAFLMAITIVLFFFILNKLTKNLYVSLSSTLTLAFTPLFWVYAHIIEVFQLNLVLVGASVYFLFAWREKWLAAVGKKGKDKATNLLRWSLLFLGLAVFHHHTSILLFPAFGYLILKTNKAFLGKKNLLKSSLFFLCGLLPYIFIPFAAFRQTPINWDNPVNIVNFIRLITRADYGTFIAASFLVGSSLHEKLLQLLNYILFLKADFTIIGAFFILVGMIYGFFWNRTVFWFTLLAIIFTGPFFLFYASFPLANSFYVGLWERFLLLSYFFIAVFLGLGIKAFYEYSTFFMRRKIKLRFFRSESMILFASFALLLLPFYFFLWNYGRSNLSDFKLGNWLGQDILSSAESNAIIFVLGDTTAFNSEYIYYTSEAYSNVKFIKGGPLRLPGYRNQVAAAYKDLNFPVDFLSNEIKDPGMYISSIMSENYDKYPIYAMNYYPNFENRRWISVGLLRKLVPEGIAGENILKLNNEVYSKFSYNDFSTPTGYEHYMSNHIKEIYYESTMNLVDELMTNDLKKEAINYARKAAALSLDKKDVYVKLGLLYMLQDDCKNSEEPFLKAHSLDNKDIFVLEQLINVARDCKGNADEATFYQKLIENVKLKAQPTFN</sequence>
<dbReference type="Gene3D" id="1.25.40.10">
    <property type="entry name" value="Tetratricopeptide repeat domain"/>
    <property type="match status" value="1"/>
</dbReference>
<gene>
    <name evidence="2" type="ORF">A3A49_02900</name>
</gene>